<accession>A0ABU9LNM2</accession>
<proteinExistence type="predicted"/>
<sequence length="76" mass="9113">MDEETWLEVQQAIDEGQELSFDYRGEEWWISRIDDERSFLLTRSSDGLTQYFKTAEELYEKGMIDGRPFIERIAEL</sequence>
<dbReference type="Proteomes" id="UP001398420">
    <property type="component" value="Unassembled WGS sequence"/>
</dbReference>
<keyword evidence="2" id="KW-1185">Reference proteome</keyword>
<reference evidence="1 2" key="1">
    <citation type="submission" date="2024-04" db="EMBL/GenBank/DDBJ databases">
        <authorList>
            <person name="Wu Y.S."/>
            <person name="Zhang L."/>
        </authorList>
    </citation>
    <scope>NUCLEOTIDE SEQUENCE [LARGE SCALE GENOMIC DNA]</scope>
    <source>
        <strain evidence="1 2">KG-01</strain>
    </source>
</reference>
<dbReference type="EMBL" id="JBCEWA010000015">
    <property type="protein sequence ID" value="MEL5989580.1"/>
    <property type="molecule type" value="Genomic_DNA"/>
</dbReference>
<gene>
    <name evidence="1" type="ORF">AAF454_14320</name>
</gene>
<evidence type="ECO:0000313" key="1">
    <source>
        <dbReference type="EMBL" id="MEL5989580.1"/>
    </source>
</evidence>
<name>A0ABU9LNM2_9BACL</name>
<protein>
    <submittedName>
        <fullName evidence="1">Uncharacterized protein</fullName>
    </submittedName>
</protein>
<evidence type="ECO:0000313" key="2">
    <source>
        <dbReference type="Proteomes" id="UP001398420"/>
    </source>
</evidence>
<organism evidence="1 2">
    <name type="scientific">Kurthia gibsonii</name>
    <dbReference type="NCBI Taxonomy" id="33946"/>
    <lineage>
        <taxon>Bacteria</taxon>
        <taxon>Bacillati</taxon>
        <taxon>Bacillota</taxon>
        <taxon>Bacilli</taxon>
        <taxon>Bacillales</taxon>
        <taxon>Caryophanaceae</taxon>
        <taxon>Kurthia</taxon>
    </lineage>
</organism>
<comment type="caution">
    <text evidence="1">The sequence shown here is derived from an EMBL/GenBank/DDBJ whole genome shotgun (WGS) entry which is preliminary data.</text>
</comment>
<dbReference type="RefSeq" id="WP_068456593.1">
    <property type="nucleotide sequence ID" value="NZ_JBCEWA010000015.1"/>
</dbReference>